<dbReference type="AlphaFoldDB" id="A0A4C1XXN6"/>
<gene>
    <name evidence="1" type="ORF">EVAR_47143_1</name>
</gene>
<name>A0A4C1XXN6_EUMVA</name>
<sequence length="156" mass="17810">MRLLGPLVQEQEMAQESLGGRPPSAVPGQPSRAKFFLTGQWRVKSPSSCIRSPGGVFGHYDGKNFSWWLRLGHVCEDRFFTRALSGRMRDQALDAPRIRMAVRDRVLKPLIAVTLTWTSFPMSDLKQDARETTHFRKVSEYKPSLVVLRHDCKNKP</sequence>
<protein>
    <submittedName>
        <fullName evidence="1">Uncharacterized protein</fullName>
    </submittedName>
</protein>
<accession>A0A4C1XXN6</accession>
<dbReference type="EMBL" id="BGZK01000983">
    <property type="protein sequence ID" value="GBP67424.1"/>
    <property type="molecule type" value="Genomic_DNA"/>
</dbReference>
<organism evidence="1 2">
    <name type="scientific">Eumeta variegata</name>
    <name type="common">Bagworm moth</name>
    <name type="synonym">Eumeta japonica</name>
    <dbReference type="NCBI Taxonomy" id="151549"/>
    <lineage>
        <taxon>Eukaryota</taxon>
        <taxon>Metazoa</taxon>
        <taxon>Ecdysozoa</taxon>
        <taxon>Arthropoda</taxon>
        <taxon>Hexapoda</taxon>
        <taxon>Insecta</taxon>
        <taxon>Pterygota</taxon>
        <taxon>Neoptera</taxon>
        <taxon>Endopterygota</taxon>
        <taxon>Lepidoptera</taxon>
        <taxon>Glossata</taxon>
        <taxon>Ditrysia</taxon>
        <taxon>Tineoidea</taxon>
        <taxon>Psychidae</taxon>
        <taxon>Oiketicinae</taxon>
        <taxon>Eumeta</taxon>
    </lineage>
</organism>
<proteinExistence type="predicted"/>
<reference evidence="1 2" key="1">
    <citation type="journal article" date="2019" name="Commun. Biol.">
        <title>The bagworm genome reveals a unique fibroin gene that provides high tensile strength.</title>
        <authorList>
            <person name="Kono N."/>
            <person name="Nakamura H."/>
            <person name="Ohtoshi R."/>
            <person name="Tomita M."/>
            <person name="Numata K."/>
            <person name="Arakawa K."/>
        </authorList>
    </citation>
    <scope>NUCLEOTIDE SEQUENCE [LARGE SCALE GENOMIC DNA]</scope>
</reference>
<keyword evidence="2" id="KW-1185">Reference proteome</keyword>
<evidence type="ECO:0000313" key="1">
    <source>
        <dbReference type="EMBL" id="GBP67424.1"/>
    </source>
</evidence>
<dbReference type="Proteomes" id="UP000299102">
    <property type="component" value="Unassembled WGS sequence"/>
</dbReference>
<evidence type="ECO:0000313" key="2">
    <source>
        <dbReference type="Proteomes" id="UP000299102"/>
    </source>
</evidence>
<comment type="caution">
    <text evidence="1">The sequence shown here is derived from an EMBL/GenBank/DDBJ whole genome shotgun (WGS) entry which is preliminary data.</text>
</comment>